<proteinExistence type="predicted"/>
<dbReference type="CDD" id="cd03139">
    <property type="entry name" value="GATase1_PfpI_2"/>
    <property type="match status" value="1"/>
</dbReference>
<keyword evidence="3" id="KW-1185">Reference proteome</keyword>
<evidence type="ECO:0000313" key="2">
    <source>
        <dbReference type="EMBL" id="KAK9418979.1"/>
    </source>
</evidence>
<comment type="caution">
    <text evidence="2">The sequence shown here is derived from an EMBL/GenBank/DDBJ whole genome shotgun (WGS) entry which is preliminary data.</text>
</comment>
<accession>A0ABR2UXA8</accession>
<name>A0ABR2UXA8_9PEZI</name>
<dbReference type="EMBL" id="JARVKF010000331">
    <property type="protein sequence ID" value="KAK9418979.1"/>
    <property type="molecule type" value="Genomic_DNA"/>
</dbReference>
<dbReference type="PANTHER" id="PTHR43130">
    <property type="entry name" value="ARAC-FAMILY TRANSCRIPTIONAL REGULATOR"/>
    <property type="match status" value="1"/>
</dbReference>
<gene>
    <name evidence="2" type="ORF">SUNI508_07500</name>
</gene>
<dbReference type="InterPro" id="IPR052158">
    <property type="entry name" value="INH-QAR"/>
</dbReference>
<feature type="domain" description="DJ-1/PfpI" evidence="1">
    <location>
        <begin position="13"/>
        <end position="180"/>
    </location>
</feature>
<reference evidence="2 3" key="1">
    <citation type="journal article" date="2024" name="J. Plant Pathol.">
        <title>Sequence and assembly of the genome of Seiridium unicorne, isolate CBS 538.82, causal agent of cypress canker disease.</title>
        <authorList>
            <person name="Scali E."/>
            <person name="Rocca G.D."/>
            <person name="Danti R."/>
            <person name="Garbelotto M."/>
            <person name="Barberini S."/>
            <person name="Baroncelli R."/>
            <person name="Emiliani G."/>
        </authorList>
    </citation>
    <scope>NUCLEOTIDE SEQUENCE [LARGE SCALE GENOMIC DNA]</scope>
    <source>
        <strain evidence="2 3">BM-138-508</strain>
    </source>
</reference>
<dbReference type="Gene3D" id="3.40.50.880">
    <property type="match status" value="1"/>
</dbReference>
<dbReference type="Proteomes" id="UP001408356">
    <property type="component" value="Unassembled WGS sequence"/>
</dbReference>
<evidence type="ECO:0000259" key="1">
    <source>
        <dbReference type="Pfam" id="PF01965"/>
    </source>
</evidence>
<protein>
    <submittedName>
        <fullName evidence="2">DJ-1/PfpI family protein</fullName>
    </submittedName>
</protein>
<dbReference type="InterPro" id="IPR002818">
    <property type="entry name" value="DJ-1/PfpI"/>
</dbReference>
<dbReference type="InterPro" id="IPR029062">
    <property type="entry name" value="Class_I_gatase-like"/>
</dbReference>
<sequence>MASNSTLPQHFGILLYPGFEALDAFGPMEVVNDLSRNNELTLSIIAATRDPVSTLWKGVHSVGQSVVPTHTFDDAPDLDVLIIPGGYGGFDTGEATLDYIRKVVAKVGHLITVCNGSALVAQTGVLDGKRATTNKAFWKGCTALGPKVNWIAQARWVQDGNIWTSSGVSAGIDVTLAFVASHFGEDVATNSANAMEFTRAPTSADDPFASYYNCQDVPSQSP</sequence>
<dbReference type="SUPFAM" id="SSF52317">
    <property type="entry name" value="Class I glutamine amidotransferase-like"/>
    <property type="match status" value="1"/>
</dbReference>
<dbReference type="PANTHER" id="PTHR43130:SF15">
    <property type="entry name" value="THIJ_PFPI FAMILY PROTEIN (AFU_ORTHOLOGUE AFUA_5G14240)"/>
    <property type="match status" value="1"/>
</dbReference>
<evidence type="ECO:0000313" key="3">
    <source>
        <dbReference type="Proteomes" id="UP001408356"/>
    </source>
</evidence>
<dbReference type="Pfam" id="PF01965">
    <property type="entry name" value="DJ-1_PfpI"/>
    <property type="match status" value="1"/>
</dbReference>
<organism evidence="2 3">
    <name type="scientific">Seiridium unicorne</name>
    <dbReference type="NCBI Taxonomy" id="138068"/>
    <lineage>
        <taxon>Eukaryota</taxon>
        <taxon>Fungi</taxon>
        <taxon>Dikarya</taxon>
        <taxon>Ascomycota</taxon>
        <taxon>Pezizomycotina</taxon>
        <taxon>Sordariomycetes</taxon>
        <taxon>Xylariomycetidae</taxon>
        <taxon>Amphisphaeriales</taxon>
        <taxon>Sporocadaceae</taxon>
        <taxon>Seiridium</taxon>
    </lineage>
</organism>